<dbReference type="EMBL" id="VSRR010000138">
    <property type="protein sequence ID" value="MPC10952.1"/>
    <property type="molecule type" value="Genomic_DNA"/>
</dbReference>
<dbReference type="AlphaFoldDB" id="A0A5B7CMK1"/>
<protein>
    <submittedName>
        <fullName evidence="1">Uncharacterized protein</fullName>
    </submittedName>
</protein>
<comment type="caution">
    <text evidence="1">The sequence shown here is derived from an EMBL/GenBank/DDBJ whole genome shotgun (WGS) entry which is preliminary data.</text>
</comment>
<name>A0A5B7CMK1_PORTR</name>
<sequence>MASTPRQARDFEGFVTTPRGLEKLVMDARIQALERLREKTKRNWQDRRDKEKDRIKSLLNKISVEEEGLYAGVEECVRLGAFEEDKNRPLKLKLKSQVAAEALLRRALKLKDSEETKTIYIEEICHRMNK</sequence>
<dbReference type="Proteomes" id="UP000324222">
    <property type="component" value="Unassembled WGS sequence"/>
</dbReference>
<gene>
    <name evidence="1" type="ORF">E2C01_003596</name>
</gene>
<accession>A0A5B7CMK1</accession>
<organism evidence="1 2">
    <name type="scientific">Portunus trituberculatus</name>
    <name type="common">Swimming crab</name>
    <name type="synonym">Neptunus trituberculatus</name>
    <dbReference type="NCBI Taxonomy" id="210409"/>
    <lineage>
        <taxon>Eukaryota</taxon>
        <taxon>Metazoa</taxon>
        <taxon>Ecdysozoa</taxon>
        <taxon>Arthropoda</taxon>
        <taxon>Crustacea</taxon>
        <taxon>Multicrustacea</taxon>
        <taxon>Malacostraca</taxon>
        <taxon>Eumalacostraca</taxon>
        <taxon>Eucarida</taxon>
        <taxon>Decapoda</taxon>
        <taxon>Pleocyemata</taxon>
        <taxon>Brachyura</taxon>
        <taxon>Eubrachyura</taxon>
        <taxon>Portunoidea</taxon>
        <taxon>Portunidae</taxon>
        <taxon>Portuninae</taxon>
        <taxon>Portunus</taxon>
    </lineage>
</organism>
<evidence type="ECO:0000313" key="1">
    <source>
        <dbReference type="EMBL" id="MPC10952.1"/>
    </source>
</evidence>
<keyword evidence="2" id="KW-1185">Reference proteome</keyword>
<proteinExistence type="predicted"/>
<reference evidence="1 2" key="1">
    <citation type="submission" date="2019-05" db="EMBL/GenBank/DDBJ databases">
        <title>Another draft genome of Portunus trituberculatus and its Hox gene families provides insights of decapod evolution.</title>
        <authorList>
            <person name="Jeong J.-H."/>
            <person name="Song I."/>
            <person name="Kim S."/>
            <person name="Choi T."/>
            <person name="Kim D."/>
            <person name="Ryu S."/>
            <person name="Kim W."/>
        </authorList>
    </citation>
    <scope>NUCLEOTIDE SEQUENCE [LARGE SCALE GENOMIC DNA]</scope>
    <source>
        <tissue evidence="1">Muscle</tissue>
    </source>
</reference>
<evidence type="ECO:0000313" key="2">
    <source>
        <dbReference type="Proteomes" id="UP000324222"/>
    </source>
</evidence>